<evidence type="ECO:0000313" key="1">
    <source>
        <dbReference type="EMBL" id="KAK9320208.1"/>
    </source>
</evidence>
<dbReference type="Proteomes" id="UP001489719">
    <property type="component" value="Unassembled WGS sequence"/>
</dbReference>
<proteinExistence type="predicted"/>
<organism evidence="1 2">
    <name type="scientific">Lipomyces orientalis</name>
    <dbReference type="NCBI Taxonomy" id="1233043"/>
    <lineage>
        <taxon>Eukaryota</taxon>
        <taxon>Fungi</taxon>
        <taxon>Dikarya</taxon>
        <taxon>Ascomycota</taxon>
        <taxon>Saccharomycotina</taxon>
        <taxon>Lipomycetes</taxon>
        <taxon>Lipomycetales</taxon>
        <taxon>Lipomycetaceae</taxon>
        <taxon>Lipomyces</taxon>
    </lineage>
</organism>
<dbReference type="EMBL" id="MU970139">
    <property type="protein sequence ID" value="KAK9320208.1"/>
    <property type="molecule type" value="Genomic_DNA"/>
</dbReference>
<comment type="caution">
    <text evidence="1">The sequence shown here is derived from an EMBL/GenBank/DDBJ whole genome shotgun (WGS) entry which is preliminary data.</text>
</comment>
<keyword evidence="2" id="KW-1185">Reference proteome</keyword>
<accession>A0ACC3TGE3</accession>
<name>A0ACC3TGE3_9ASCO</name>
<sequence length="192" mass="22031">MSSRPTNEIATRPRKTAAHAEKGDCGYNMVDDDESIVLDCRVKMFCARTWRREGCALPGCEHRQKCRPRWEVGRCEWRGRTSTVKIERETAQVSMYCFNCSVLNVVIQRGDQYRFVAERDELVHHDEFQGPSRAYIITFHYCGCGILLHHLALALLSPISPNRDYIVAGTVPKGEQLLNEHKVARHLKSLSR</sequence>
<evidence type="ECO:0000313" key="2">
    <source>
        <dbReference type="Proteomes" id="UP001489719"/>
    </source>
</evidence>
<protein>
    <submittedName>
        <fullName evidence="1">Uncharacterized protein</fullName>
    </submittedName>
</protein>
<gene>
    <name evidence="1" type="ORF">V1517DRAFT_329958</name>
</gene>
<reference evidence="2" key="1">
    <citation type="journal article" date="2024" name="Front. Bioeng. Biotechnol.">
        <title>Genome-scale model development and genomic sequencing of the oleaginous clade Lipomyces.</title>
        <authorList>
            <person name="Czajka J.J."/>
            <person name="Han Y."/>
            <person name="Kim J."/>
            <person name="Mondo S.J."/>
            <person name="Hofstad B.A."/>
            <person name="Robles A."/>
            <person name="Haridas S."/>
            <person name="Riley R."/>
            <person name="LaButti K."/>
            <person name="Pangilinan J."/>
            <person name="Andreopoulos W."/>
            <person name="Lipzen A."/>
            <person name="Yan J."/>
            <person name="Wang M."/>
            <person name="Ng V."/>
            <person name="Grigoriev I.V."/>
            <person name="Spatafora J.W."/>
            <person name="Magnuson J.K."/>
            <person name="Baker S.E."/>
            <person name="Pomraning K.R."/>
        </authorList>
    </citation>
    <scope>NUCLEOTIDE SEQUENCE [LARGE SCALE GENOMIC DNA]</scope>
    <source>
        <strain evidence="2">CBS 10300</strain>
    </source>
</reference>